<dbReference type="AlphaFoldDB" id="D9SR27"/>
<keyword evidence="2" id="KW-1003">Cell membrane</keyword>
<dbReference type="GO" id="GO:0007165">
    <property type="term" value="P:signal transduction"/>
    <property type="evidence" value="ECO:0007669"/>
    <property type="project" value="UniProtKB-KW"/>
</dbReference>
<name>D9SR27_CLOC7</name>
<evidence type="ECO:0000256" key="9">
    <source>
        <dbReference type="PROSITE-ProRule" id="PRU00284"/>
    </source>
</evidence>
<proteinExistence type="inferred from homology"/>
<dbReference type="InterPro" id="IPR033479">
    <property type="entry name" value="dCache_1"/>
</dbReference>
<dbReference type="CDD" id="cd12913">
    <property type="entry name" value="PDC1_MCP_like"/>
    <property type="match status" value="1"/>
</dbReference>
<evidence type="ECO:0000256" key="5">
    <source>
        <dbReference type="ARBA" id="ARBA00022989"/>
    </source>
</evidence>
<dbReference type="EMBL" id="CP002160">
    <property type="protein sequence ID" value="ADL50315.1"/>
    <property type="molecule type" value="Genomic_DNA"/>
</dbReference>
<dbReference type="PROSITE" id="PS50885">
    <property type="entry name" value="HAMP"/>
    <property type="match status" value="1"/>
</dbReference>
<dbReference type="CDD" id="cd12912">
    <property type="entry name" value="PDC2_MCP_like"/>
    <property type="match status" value="1"/>
</dbReference>
<evidence type="ECO:0000256" key="1">
    <source>
        <dbReference type="ARBA" id="ARBA00004651"/>
    </source>
</evidence>
<dbReference type="RefSeq" id="WP_010074908.1">
    <property type="nucleotide sequence ID" value="NC_014393.1"/>
</dbReference>
<evidence type="ECO:0000256" key="7">
    <source>
        <dbReference type="ARBA" id="ARBA00023224"/>
    </source>
</evidence>
<sequence>MKKISSSIIAAIIICVILSSISVGTISIFIGYRSVKGEAVDKLQATAMQYANKMNNNFTEAEGAVNGLASYIEASFDMSKIQDKGYDNDFNKALTEQLRILEKNNENILGIYAYMEPSYTKSIIGNWFSDGKLITLKLDEEYKLYSDHAESWDFYYEAVENNKPAWIDPYYDEDLKFDVVSYLYPVYVDNKLWGVVGMDISFDDFSELVNEMKLYDSGYAFLLNQNQNFIVHPEYSNEETLETVGYDKLITKLEESNDGFTQMNIDGKEEYVGYSVLENGYVFCTTVPSVEILKSIKTMIIISVLAIAISISIAFIVAVVLGKRISMPISKVAMDLELAGDGDFTGRESLAYIRNHDETGILSKALDKMQKSMEAMIDRISNESSEVSDITRELKSVMDSLIAEVLNISDITERISAGMEETAATATTIDSASNRMIDQINLMNEKNDHGIKIVEEISKHATSLRESAVKEAQIVNDICISAEAKLSNAINDSKEVSKIKELSENILAIAEQTNLLSLNASIEAARAGEMGKGFAVVANEIKKLADDSQKLASEIQSITNGVTNSVGNLCESAEEVLDFVNNNVKESYEMLINTSEQYNNDANVVYDMLSDFNRVSYTIFEEINELLRAFNDISVAANEGAVGTSDISTRVQEVSYNTKIIEEQFKKLIEVSEKLNSIMHMFKVV</sequence>
<evidence type="ECO:0000256" key="8">
    <source>
        <dbReference type="ARBA" id="ARBA00029447"/>
    </source>
</evidence>
<dbReference type="InterPro" id="IPR004089">
    <property type="entry name" value="MCPsignal_dom"/>
</dbReference>
<dbReference type="Proteomes" id="UP000002730">
    <property type="component" value="Chromosome"/>
</dbReference>
<dbReference type="HOGENOM" id="CLU_000445_107_19_9"/>
<keyword evidence="7 9" id="KW-0807">Transducer</keyword>
<accession>D9SR27</accession>
<keyword evidence="3" id="KW-0145">Chemotaxis</keyword>
<evidence type="ECO:0000256" key="3">
    <source>
        <dbReference type="ARBA" id="ARBA00022500"/>
    </source>
</evidence>
<keyword evidence="6 10" id="KW-0472">Membrane</keyword>
<keyword evidence="5 10" id="KW-1133">Transmembrane helix</keyword>
<comment type="similarity">
    <text evidence="8">Belongs to the methyl-accepting chemotaxis (MCP) protein family.</text>
</comment>
<dbReference type="Pfam" id="PF00015">
    <property type="entry name" value="MCPsignal"/>
    <property type="match status" value="1"/>
</dbReference>
<evidence type="ECO:0000259" key="12">
    <source>
        <dbReference type="PROSITE" id="PS50885"/>
    </source>
</evidence>
<keyword evidence="14" id="KW-1185">Reference proteome</keyword>
<dbReference type="Pfam" id="PF02743">
    <property type="entry name" value="dCache_1"/>
    <property type="match status" value="1"/>
</dbReference>
<dbReference type="GO" id="GO:0006935">
    <property type="term" value="P:chemotaxis"/>
    <property type="evidence" value="ECO:0007669"/>
    <property type="project" value="UniProtKB-KW"/>
</dbReference>
<dbReference type="PROSITE" id="PS50111">
    <property type="entry name" value="CHEMOTAXIS_TRANSDUC_2"/>
    <property type="match status" value="1"/>
</dbReference>
<evidence type="ECO:0000259" key="11">
    <source>
        <dbReference type="PROSITE" id="PS50111"/>
    </source>
</evidence>
<evidence type="ECO:0000256" key="2">
    <source>
        <dbReference type="ARBA" id="ARBA00022475"/>
    </source>
</evidence>
<feature type="domain" description="Methyl-accepting transducer" evidence="11">
    <location>
        <begin position="411"/>
        <end position="655"/>
    </location>
</feature>
<dbReference type="PANTHER" id="PTHR32089">
    <property type="entry name" value="METHYL-ACCEPTING CHEMOTAXIS PROTEIN MCPB"/>
    <property type="match status" value="1"/>
</dbReference>
<evidence type="ECO:0000313" key="14">
    <source>
        <dbReference type="Proteomes" id="UP000002730"/>
    </source>
</evidence>
<organism evidence="13 14">
    <name type="scientific">Clostridium cellulovorans (strain ATCC 35296 / DSM 3052 / OCM 3 / 743B)</name>
    <dbReference type="NCBI Taxonomy" id="573061"/>
    <lineage>
        <taxon>Bacteria</taxon>
        <taxon>Bacillati</taxon>
        <taxon>Bacillota</taxon>
        <taxon>Clostridia</taxon>
        <taxon>Eubacteriales</taxon>
        <taxon>Clostridiaceae</taxon>
        <taxon>Clostridium</taxon>
    </lineage>
</organism>
<dbReference type="GO" id="GO:0005886">
    <property type="term" value="C:plasma membrane"/>
    <property type="evidence" value="ECO:0007669"/>
    <property type="project" value="UniProtKB-SubCell"/>
</dbReference>
<dbReference type="SMART" id="SM00283">
    <property type="entry name" value="MA"/>
    <property type="match status" value="1"/>
</dbReference>
<dbReference type="Gene3D" id="1.10.287.950">
    <property type="entry name" value="Methyl-accepting chemotaxis protein"/>
    <property type="match status" value="1"/>
</dbReference>
<protein>
    <submittedName>
        <fullName evidence="13">Methyl-accepting chemotaxis sensory transducer with Cache sensor</fullName>
    </submittedName>
</protein>
<evidence type="ECO:0000256" key="10">
    <source>
        <dbReference type="SAM" id="Phobius"/>
    </source>
</evidence>
<dbReference type="PANTHER" id="PTHR32089:SF112">
    <property type="entry name" value="LYSOZYME-LIKE PROTEIN-RELATED"/>
    <property type="match status" value="1"/>
</dbReference>
<evidence type="ECO:0000313" key="13">
    <source>
        <dbReference type="EMBL" id="ADL50315.1"/>
    </source>
</evidence>
<dbReference type="STRING" id="573061.Clocel_0542"/>
<dbReference type="SUPFAM" id="SSF58104">
    <property type="entry name" value="Methyl-accepting chemotaxis protein (MCP) signaling domain"/>
    <property type="match status" value="1"/>
</dbReference>
<dbReference type="InterPro" id="IPR003660">
    <property type="entry name" value="HAMP_dom"/>
</dbReference>
<evidence type="ECO:0000256" key="6">
    <source>
        <dbReference type="ARBA" id="ARBA00023136"/>
    </source>
</evidence>
<dbReference type="OrthoDB" id="9804955at2"/>
<feature type="transmembrane region" description="Helical" evidence="10">
    <location>
        <begin position="299"/>
        <end position="321"/>
    </location>
</feature>
<reference evidence="13 14" key="1">
    <citation type="submission" date="2010-08" db="EMBL/GenBank/DDBJ databases">
        <title>Complete sequence of Clostridium cellulovorans 743B.</title>
        <authorList>
            <consortium name="US DOE Joint Genome Institute"/>
            <person name="Lucas S."/>
            <person name="Copeland A."/>
            <person name="Lapidus A."/>
            <person name="Cheng J.-F."/>
            <person name="Bruce D."/>
            <person name="Goodwin L."/>
            <person name="Pitluck S."/>
            <person name="Chertkov O."/>
            <person name="Detter J.C."/>
            <person name="Han C."/>
            <person name="Tapia R."/>
            <person name="Land M."/>
            <person name="Hauser L."/>
            <person name="Chang Y.-J."/>
            <person name="Jeffries C."/>
            <person name="Kyrpides N."/>
            <person name="Ivanova N."/>
            <person name="Mikhailova N."/>
            <person name="Hemme C.L."/>
            <person name="Woyke T."/>
        </authorList>
    </citation>
    <scope>NUCLEOTIDE SEQUENCE [LARGE SCALE GENOMIC DNA]</scope>
    <source>
        <strain evidence="14">ATCC 35296 / DSM 3052 / OCM 3 / 743B</strain>
    </source>
</reference>
<dbReference type="eggNOG" id="COG0840">
    <property type="taxonomic scope" value="Bacteria"/>
</dbReference>
<dbReference type="KEGG" id="ccb:Clocel_0542"/>
<dbReference type="Gene3D" id="3.30.450.20">
    <property type="entry name" value="PAS domain"/>
    <property type="match status" value="1"/>
</dbReference>
<gene>
    <name evidence="13" type="ordered locus">Clocel_0542</name>
</gene>
<evidence type="ECO:0000256" key="4">
    <source>
        <dbReference type="ARBA" id="ARBA00022692"/>
    </source>
</evidence>
<keyword evidence="4 10" id="KW-0812">Transmembrane</keyword>
<feature type="transmembrane region" description="Helical" evidence="10">
    <location>
        <begin position="7"/>
        <end position="32"/>
    </location>
</feature>
<comment type="subcellular location">
    <subcellularLocation>
        <location evidence="1">Cell membrane</location>
        <topology evidence="1">Multi-pass membrane protein</topology>
    </subcellularLocation>
</comment>
<feature type="domain" description="HAMP" evidence="12">
    <location>
        <begin position="323"/>
        <end position="378"/>
    </location>
</feature>